<dbReference type="Proteomes" id="UP000315995">
    <property type="component" value="Chromosome"/>
</dbReference>
<keyword evidence="3" id="KW-0732">Signal</keyword>
<dbReference type="GO" id="GO:0043190">
    <property type="term" value="C:ATP-binding cassette (ABC) transporter complex"/>
    <property type="evidence" value="ECO:0007669"/>
    <property type="project" value="InterPro"/>
</dbReference>
<name>A0A4Y6Q1H7_PERCE</name>
<dbReference type="Gene3D" id="3.10.105.10">
    <property type="entry name" value="Dipeptide-binding Protein, Domain 3"/>
    <property type="match status" value="1"/>
</dbReference>
<evidence type="ECO:0000256" key="2">
    <source>
        <dbReference type="ARBA" id="ARBA00022448"/>
    </source>
</evidence>
<dbReference type="GO" id="GO:0042597">
    <property type="term" value="C:periplasmic space"/>
    <property type="evidence" value="ECO:0007669"/>
    <property type="project" value="UniProtKB-ARBA"/>
</dbReference>
<keyword evidence="6" id="KW-1185">Reference proteome</keyword>
<comment type="similarity">
    <text evidence="1">Belongs to the bacterial solute-binding protein 5 family.</text>
</comment>
<dbReference type="InterPro" id="IPR039424">
    <property type="entry name" value="SBP_5"/>
</dbReference>
<feature type="domain" description="Solute-binding protein family 5" evidence="4">
    <location>
        <begin position="148"/>
        <end position="549"/>
    </location>
</feature>
<reference evidence="5 6" key="1">
    <citation type="submission" date="2019-06" db="EMBL/GenBank/DDBJ databases">
        <title>Persicimonas caeni gen. nov., sp. nov., a predatory bacterium isolated from solar saltern.</title>
        <authorList>
            <person name="Wang S."/>
        </authorList>
    </citation>
    <scope>NUCLEOTIDE SEQUENCE [LARGE SCALE GENOMIC DNA]</scope>
    <source>
        <strain evidence="5 6">YN101</strain>
    </source>
</reference>
<evidence type="ECO:0000313" key="5">
    <source>
        <dbReference type="EMBL" id="QDG54444.1"/>
    </source>
</evidence>
<dbReference type="GO" id="GO:1904680">
    <property type="term" value="F:peptide transmembrane transporter activity"/>
    <property type="evidence" value="ECO:0007669"/>
    <property type="project" value="TreeGrafter"/>
</dbReference>
<dbReference type="PANTHER" id="PTHR30290">
    <property type="entry name" value="PERIPLASMIC BINDING COMPONENT OF ABC TRANSPORTER"/>
    <property type="match status" value="1"/>
</dbReference>
<keyword evidence="2" id="KW-0813">Transport</keyword>
<dbReference type="AlphaFoldDB" id="A0A4Y6Q1H7"/>
<sequence length="645" mass="74364">MPRTFKATIALIVTLVVLALLTIFNVVQTNSAEEDIVKLSQKLDAMSETNSKILKQLERGVTVSGQASGAGQANGKYAAALNDPDNILEAPTKPLVPADAKSGGTLRRYMSSTPKGFNWLTENGADVQEIATYAHNTFVSRDKENPDKFVPELAYKIEVNDDFTEYTLHFRDDVYWHVPNVDFSQEKYAWLKEPRKFTAEDAAFYFEMIKNPQVQAGAIKSYFQDLDRVEVVDDYTLKVYWKKKTHQSKEFTIVGTPLPKWIYTKTETGEDIPKESLGTRFNNHWASRYPIGTGPYALKAIEQDKRILLERNENYWDTKPPIEEIEYQIIKDPNTAYLRTKGGELDLTELPPPVYRQEVLNGGPDSPFNDGKLEHKVVDRPVYYYFGWNADKPLFSDKRVRRAMTHALNRPGIIKNVLSGLGKPLTGSFLPGHPANNPKVEMYDYDLDKARKLLEEAGWKDTDGDGVRDKMIDGKKKDFRFTILAYNKPSTRSYLSVFQEDLRKIGVIMTPQPVDWSLMQKKMDERKFDAFTGGWGLSWSMDPYQIWHSSQADVPKGSNRVGFRNDRADEIIETLRTTFDEDKRLELLREFHMILHEEQPYTFFFQLRTAYAWNPRLENVYFQKLRPQDLSIPWWIEESAQDSND</sequence>
<evidence type="ECO:0000259" key="4">
    <source>
        <dbReference type="Pfam" id="PF00496"/>
    </source>
</evidence>
<evidence type="ECO:0000313" key="6">
    <source>
        <dbReference type="Proteomes" id="UP000315995"/>
    </source>
</evidence>
<dbReference type="PANTHER" id="PTHR30290:SF9">
    <property type="entry name" value="OLIGOPEPTIDE-BINDING PROTEIN APPA"/>
    <property type="match status" value="1"/>
</dbReference>
<dbReference type="EMBL" id="CP041186">
    <property type="protein sequence ID" value="QDG54444.1"/>
    <property type="molecule type" value="Genomic_DNA"/>
</dbReference>
<dbReference type="InterPro" id="IPR030678">
    <property type="entry name" value="Peptide/Ni-bd"/>
</dbReference>
<proteinExistence type="inferred from homology"/>
<evidence type="ECO:0000256" key="1">
    <source>
        <dbReference type="ARBA" id="ARBA00005695"/>
    </source>
</evidence>
<evidence type="ECO:0000256" key="3">
    <source>
        <dbReference type="ARBA" id="ARBA00022729"/>
    </source>
</evidence>
<dbReference type="InterPro" id="IPR000914">
    <property type="entry name" value="SBP_5_dom"/>
</dbReference>
<gene>
    <name evidence="5" type="ORF">FIV42_27975</name>
</gene>
<dbReference type="OrthoDB" id="9772924at2"/>
<dbReference type="SUPFAM" id="SSF53850">
    <property type="entry name" value="Periplasmic binding protein-like II"/>
    <property type="match status" value="1"/>
</dbReference>
<dbReference type="PIRSF" id="PIRSF002741">
    <property type="entry name" value="MppA"/>
    <property type="match status" value="1"/>
</dbReference>
<accession>A0A4Y6Q1H7</accession>
<dbReference type="Pfam" id="PF00496">
    <property type="entry name" value="SBP_bac_5"/>
    <property type="match status" value="1"/>
</dbReference>
<dbReference type="Gene3D" id="3.40.190.10">
    <property type="entry name" value="Periplasmic binding protein-like II"/>
    <property type="match status" value="1"/>
</dbReference>
<accession>A0A5B8YCI4</accession>
<dbReference type="GO" id="GO:0015833">
    <property type="term" value="P:peptide transport"/>
    <property type="evidence" value="ECO:0007669"/>
    <property type="project" value="TreeGrafter"/>
</dbReference>
<organism evidence="5 6">
    <name type="scientific">Persicimonas caeni</name>
    <dbReference type="NCBI Taxonomy" id="2292766"/>
    <lineage>
        <taxon>Bacteria</taxon>
        <taxon>Deltaproteobacteria</taxon>
        <taxon>Bradymonadales</taxon>
        <taxon>Bradymonadaceae</taxon>
        <taxon>Persicimonas</taxon>
    </lineage>
</organism>
<protein>
    <recommendedName>
        <fullName evidence="4">Solute-binding protein family 5 domain-containing protein</fullName>
    </recommendedName>
</protein>